<dbReference type="SUPFAM" id="SSF82866">
    <property type="entry name" value="Multidrug efflux transporter AcrB transmembrane domain"/>
    <property type="match status" value="1"/>
</dbReference>
<protein>
    <submittedName>
        <fullName evidence="9">HlyD family secretion protein</fullName>
    </submittedName>
</protein>
<dbReference type="Gene3D" id="3.30.2090.10">
    <property type="entry name" value="Multidrug efflux transporter AcrB TolC docking domain, DN and DC subdomains"/>
    <property type="match status" value="1"/>
</dbReference>
<dbReference type="PANTHER" id="PTHR32063:SF34">
    <property type="entry name" value="MULTIDRUG RESISTANCE PROTEIN MDTC"/>
    <property type="match status" value="1"/>
</dbReference>
<dbReference type="Gene3D" id="2.40.30.170">
    <property type="match status" value="1"/>
</dbReference>
<keyword evidence="4 7" id="KW-0812">Transmembrane</keyword>
<evidence type="ECO:0000256" key="4">
    <source>
        <dbReference type="ARBA" id="ARBA00022692"/>
    </source>
</evidence>
<comment type="caution">
    <text evidence="9">The sequence shown here is derived from an EMBL/GenBank/DDBJ whole genome shotgun (WGS) entry which is preliminary data.</text>
</comment>
<feature type="transmembrane region" description="Helical" evidence="7">
    <location>
        <begin position="285"/>
        <end position="304"/>
    </location>
</feature>
<dbReference type="InterPro" id="IPR001036">
    <property type="entry name" value="Acrflvin-R"/>
</dbReference>
<evidence type="ECO:0000256" key="2">
    <source>
        <dbReference type="ARBA" id="ARBA00022475"/>
    </source>
</evidence>
<organism evidence="9 10">
    <name type="scientific">Biostraticola tofi</name>
    <dbReference type="NCBI Taxonomy" id="466109"/>
    <lineage>
        <taxon>Bacteria</taxon>
        <taxon>Pseudomonadati</taxon>
        <taxon>Pseudomonadota</taxon>
        <taxon>Gammaproteobacteria</taxon>
        <taxon>Enterobacterales</taxon>
        <taxon>Bruguierivoracaceae</taxon>
        <taxon>Biostraticola</taxon>
    </lineage>
</organism>
<dbReference type="EMBL" id="SMCR01000004">
    <property type="protein sequence ID" value="TCV96658.1"/>
    <property type="molecule type" value="Genomic_DNA"/>
</dbReference>
<dbReference type="AlphaFoldDB" id="A0A4R3YXS2"/>
<evidence type="ECO:0000256" key="1">
    <source>
        <dbReference type="ARBA" id="ARBA00022448"/>
    </source>
</evidence>
<dbReference type="InterPro" id="IPR027463">
    <property type="entry name" value="AcrB_DN_DC_subdom"/>
</dbReference>
<evidence type="ECO:0000259" key="8">
    <source>
        <dbReference type="Pfam" id="PF25944"/>
    </source>
</evidence>
<dbReference type="SUPFAM" id="SSF111369">
    <property type="entry name" value="HlyD-like secretion proteins"/>
    <property type="match status" value="1"/>
</dbReference>
<reference evidence="9 10" key="1">
    <citation type="submission" date="2019-03" db="EMBL/GenBank/DDBJ databases">
        <title>Genomic Encyclopedia of Type Strains, Phase IV (KMG-IV): sequencing the most valuable type-strain genomes for metagenomic binning, comparative biology and taxonomic classification.</title>
        <authorList>
            <person name="Goeker M."/>
        </authorList>
    </citation>
    <scope>NUCLEOTIDE SEQUENCE [LARGE SCALE GENOMIC DNA]</scope>
    <source>
        <strain evidence="9 10">DSM 19580</strain>
    </source>
</reference>
<dbReference type="PANTHER" id="PTHR32063">
    <property type="match status" value="1"/>
</dbReference>
<evidence type="ECO:0000256" key="6">
    <source>
        <dbReference type="ARBA" id="ARBA00023136"/>
    </source>
</evidence>
<dbReference type="GO" id="GO:0005886">
    <property type="term" value="C:plasma membrane"/>
    <property type="evidence" value="ECO:0007669"/>
    <property type="project" value="TreeGrafter"/>
</dbReference>
<evidence type="ECO:0000313" key="9">
    <source>
        <dbReference type="EMBL" id="TCV96658.1"/>
    </source>
</evidence>
<dbReference type="Pfam" id="PF25944">
    <property type="entry name" value="Beta-barrel_RND"/>
    <property type="match status" value="1"/>
</dbReference>
<evidence type="ECO:0000256" key="5">
    <source>
        <dbReference type="ARBA" id="ARBA00022989"/>
    </source>
</evidence>
<proteinExistence type="predicted"/>
<evidence type="ECO:0000256" key="3">
    <source>
        <dbReference type="ARBA" id="ARBA00022519"/>
    </source>
</evidence>
<keyword evidence="1" id="KW-0813">Transport</keyword>
<gene>
    <name evidence="9" type="ORF">EDC52_10498</name>
</gene>
<keyword evidence="10" id="KW-1185">Reference proteome</keyword>
<dbReference type="InterPro" id="IPR058626">
    <property type="entry name" value="MdtA-like_b-barrel"/>
</dbReference>
<evidence type="ECO:0000256" key="7">
    <source>
        <dbReference type="SAM" id="Phobius"/>
    </source>
</evidence>
<dbReference type="Proteomes" id="UP000295719">
    <property type="component" value="Unassembled WGS sequence"/>
</dbReference>
<name>A0A4R3YXS2_9GAMM</name>
<dbReference type="GO" id="GO:0042910">
    <property type="term" value="F:xenobiotic transmembrane transporter activity"/>
    <property type="evidence" value="ECO:0007669"/>
    <property type="project" value="TreeGrafter"/>
</dbReference>
<sequence length="323" mass="34807">MHSGRAGLRLIDPGNMVHSSDTTGIVTITQTQPIALTFSVPQANLQTILSALHQSKTLPVTAIAEDGKTVLSEGKLNFVSNEIDSNTGSIKLKAVFDNQDDHLYPNQFVNARLQTLILTQATVLPAQAMQLSSDGAFVYVIRPDNTVERKAGANMLDQWLNNAFSQRQIATRYKTLNHYHVVMSLDANFTADPSVLDDLQVVNNQGSAVPLPAFTRLRGANTPLSVAHQGQSATSTIDFNLADDVSLDKARQVIKHAMANIGLPNTIQTGFEGTAKTFSALTATIPWLILAALAAVYIVLGMLYESYIHPLTILSTLPSAEAG</sequence>
<keyword evidence="2" id="KW-1003">Cell membrane</keyword>
<keyword evidence="5 7" id="KW-1133">Transmembrane helix</keyword>
<dbReference type="SUPFAM" id="SSF82714">
    <property type="entry name" value="Multidrug efflux transporter AcrB TolC docking domain, DN and DC subdomains"/>
    <property type="match status" value="1"/>
</dbReference>
<keyword evidence="6 7" id="KW-0472">Membrane</keyword>
<accession>A0A4R3YXS2</accession>
<feature type="domain" description="Multidrug resistance protein MdtA-like beta-barrel" evidence="8">
    <location>
        <begin position="33"/>
        <end position="114"/>
    </location>
</feature>
<dbReference type="Gene3D" id="1.20.1640.10">
    <property type="entry name" value="Multidrug efflux transporter AcrB transmembrane domain"/>
    <property type="match status" value="1"/>
</dbReference>
<dbReference type="Pfam" id="PF00873">
    <property type="entry name" value="ACR_tran"/>
    <property type="match status" value="1"/>
</dbReference>
<evidence type="ECO:0000313" key="10">
    <source>
        <dbReference type="Proteomes" id="UP000295719"/>
    </source>
</evidence>
<keyword evidence="3" id="KW-0997">Cell inner membrane</keyword>